<dbReference type="SUPFAM" id="SSF50346">
    <property type="entry name" value="PRC-barrel domain"/>
    <property type="match status" value="1"/>
</dbReference>
<dbReference type="InterPro" id="IPR014238">
    <property type="entry name" value="Spore_YlmC/YmxH"/>
</dbReference>
<sequence length="101" mass="11733">MSCRLQELRRKEVINACTGCKIGYVDDLQIDTKCAKVVALIVYGRPRLFGLFGKCDDYYIRWEKIRLIGEDAILVEDSVQKMPNKAKKRHKFVTNCHQINL</sequence>
<dbReference type="PANTHER" id="PTHR40061:SF1">
    <property type="entry name" value="SPORULATION PROTEIN YLMC-RELATED"/>
    <property type="match status" value="1"/>
</dbReference>
<evidence type="ECO:0000259" key="1">
    <source>
        <dbReference type="Pfam" id="PF05239"/>
    </source>
</evidence>
<dbReference type="Gene3D" id="2.30.30.240">
    <property type="entry name" value="PRC-barrel domain"/>
    <property type="match status" value="1"/>
</dbReference>
<name>A0A934TZM7_9FIRM</name>
<evidence type="ECO:0000313" key="3">
    <source>
        <dbReference type="Proteomes" id="UP000633365"/>
    </source>
</evidence>
<feature type="domain" description="PRC-barrel" evidence="1">
    <location>
        <begin position="5"/>
        <end position="77"/>
    </location>
</feature>
<dbReference type="Proteomes" id="UP000633365">
    <property type="component" value="Unassembled WGS sequence"/>
</dbReference>
<protein>
    <submittedName>
        <fullName evidence="2">YlmC/YmxH family sporulation protein</fullName>
    </submittedName>
</protein>
<accession>A0A934TZM7</accession>
<dbReference type="Pfam" id="PF05239">
    <property type="entry name" value="PRC"/>
    <property type="match status" value="1"/>
</dbReference>
<dbReference type="RefSeq" id="WP_186833418.1">
    <property type="nucleotide sequence ID" value="NZ_JAEQMG010000041.1"/>
</dbReference>
<dbReference type="PANTHER" id="PTHR40061">
    <property type="entry name" value="SPORULATION PROTEIN YLMC-RELATED"/>
    <property type="match status" value="1"/>
</dbReference>
<dbReference type="InterPro" id="IPR027275">
    <property type="entry name" value="PRC-brl_dom"/>
</dbReference>
<organism evidence="2 3">
    <name type="scientific">Ruminococcus difficilis</name>
    <dbReference type="NCBI Taxonomy" id="2763069"/>
    <lineage>
        <taxon>Bacteria</taxon>
        <taxon>Bacillati</taxon>
        <taxon>Bacillota</taxon>
        <taxon>Clostridia</taxon>
        <taxon>Eubacteriales</taxon>
        <taxon>Oscillospiraceae</taxon>
        <taxon>Ruminococcus</taxon>
    </lineage>
</organism>
<dbReference type="NCBIfam" id="TIGR02888">
    <property type="entry name" value="spore_YlmC_YmxH"/>
    <property type="match status" value="1"/>
</dbReference>
<keyword evidence="3" id="KW-1185">Reference proteome</keyword>
<comment type="caution">
    <text evidence="2">The sequence shown here is derived from an EMBL/GenBank/DDBJ whole genome shotgun (WGS) entry which is preliminary data.</text>
</comment>
<reference evidence="2" key="1">
    <citation type="submission" date="2021-01" db="EMBL/GenBank/DDBJ databases">
        <title>Genome public.</title>
        <authorList>
            <person name="Liu C."/>
            <person name="Sun Q."/>
        </authorList>
    </citation>
    <scope>NUCLEOTIDE SEQUENCE</scope>
    <source>
        <strain evidence="2">M6</strain>
    </source>
</reference>
<evidence type="ECO:0000313" key="2">
    <source>
        <dbReference type="EMBL" id="MBK6087808.1"/>
    </source>
</evidence>
<gene>
    <name evidence="2" type="ORF">JKK62_03915</name>
</gene>
<dbReference type="AlphaFoldDB" id="A0A934TZM7"/>
<dbReference type="InterPro" id="IPR011033">
    <property type="entry name" value="PRC_barrel-like_sf"/>
</dbReference>
<proteinExistence type="predicted"/>
<dbReference type="EMBL" id="JAEQMG010000041">
    <property type="protein sequence ID" value="MBK6087808.1"/>
    <property type="molecule type" value="Genomic_DNA"/>
</dbReference>